<dbReference type="EMBL" id="HBIM01004263">
    <property type="protein sequence ID" value="CAE0405647.1"/>
    <property type="molecule type" value="Transcribed_RNA"/>
</dbReference>
<protein>
    <recommendedName>
        <fullName evidence="3">VWFD domain-containing protein</fullName>
    </recommendedName>
</protein>
<evidence type="ECO:0000256" key="1">
    <source>
        <dbReference type="SAM" id="SignalP"/>
    </source>
</evidence>
<evidence type="ECO:0008006" key="3">
    <source>
        <dbReference type="Google" id="ProtNLM"/>
    </source>
</evidence>
<reference evidence="2" key="1">
    <citation type="submission" date="2021-01" db="EMBL/GenBank/DDBJ databases">
        <authorList>
            <person name="Corre E."/>
            <person name="Pelletier E."/>
            <person name="Niang G."/>
            <person name="Scheremetjew M."/>
            <person name="Finn R."/>
            <person name="Kale V."/>
            <person name="Holt S."/>
            <person name="Cochrane G."/>
            <person name="Meng A."/>
            <person name="Brown T."/>
            <person name="Cohen L."/>
        </authorList>
    </citation>
    <scope>NUCLEOTIDE SEQUENCE</scope>
    <source>
        <strain evidence="2">CCMP127</strain>
    </source>
</reference>
<evidence type="ECO:0000313" key="2">
    <source>
        <dbReference type="EMBL" id="CAE0405647.1"/>
    </source>
</evidence>
<dbReference type="AlphaFoldDB" id="A0A7S3P468"/>
<sequence>MKLALALIALTRPVWVQAVASSSVCEEAQNLGNGLSEGQGYTQEYPQSGSVGTPKGFDDTIAFLVGGNYNSPIAAEIEGKAVVVGDFIIGSQGTNSIGKAGVGSGIVPSFGSVHLSVGGNIDGGKTDGETWFPAGASVEFGGACISNPKNKRANSNYPDEKACGSMFIPDVQDTGGPGNWLYTFHQKTMDTSPYEAIFEDLQVKSEFWYSLPANGVIQRDNAASWDQNWNFKAGDDSCLQVFYLDYATLNMLRSQHWGDLRFHSNLIGKTILLNVSPYDDNGNLLNEVYINGISVFHDGNGQTDKNFSPKMKASMLWNFYKTPKVVLGPKPGDSGSQNQFQGSVIVPWGGLDMHYVGQDGRLIVKGDVLHQQGGSEFHNYEFDPPCNLPLPPDYTSAFYCPTTTEEPATTTTTTTTTATATTAAATTPAATTTTTTVSFDDGDKSFAAGGGDPHFARWNKSHDSFHGECDLVMIHSENFHNGAGLDLHARTTIQDYFSFMETAALRVGETTMEFYPKEIYVNGMLLTPKDLPWTMVEGDNKVTIAKADVESGKNERFYEYYKVELGRSSSMLFKFYKEYLTVTVSGHADDFADAVGLLGEYETGEMVGRAGKIMHTSFKEFGFEWQVSPDDAQLFRKAREPQLPFEQCRLPTAPRPSLRKLRGANASLSQDAEVACAHVSGSDYHLCVEDILATGDLGLAAIW</sequence>
<accession>A0A7S3P468</accession>
<proteinExistence type="predicted"/>
<organism evidence="2">
    <name type="scientific">Amphora coffeiformis</name>
    <dbReference type="NCBI Taxonomy" id="265554"/>
    <lineage>
        <taxon>Eukaryota</taxon>
        <taxon>Sar</taxon>
        <taxon>Stramenopiles</taxon>
        <taxon>Ochrophyta</taxon>
        <taxon>Bacillariophyta</taxon>
        <taxon>Bacillariophyceae</taxon>
        <taxon>Bacillariophycidae</taxon>
        <taxon>Thalassiophysales</taxon>
        <taxon>Catenulaceae</taxon>
        <taxon>Amphora</taxon>
    </lineage>
</organism>
<feature type="signal peptide" evidence="1">
    <location>
        <begin position="1"/>
        <end position="18"/>
    </location>
</feature>
<feature type="chain" id="PRO_5030907178" description="VWFD domain-containing protein" evidence="1">
    <location>
        <begin position="19"/>
        <end position="703"/>
    </location>
</feature>
<keyword evidence="1" id="KW-0732">Signal</keyword>
<name>A0A7S3P468_9STRA</name>
<gene>
    <name evidence="2" type="ORF">ACOF00016_LOCUS3649</name>
</gene>